<dbReference type="GO" id="GO:0016787">
    <property type="term" value="F:hydrolase activity"/>
    <property type="evidence" value="ECO:0007669"/>
    <property type="project" value="UniProtKB-KW"/>
</dbReference>
<reference evidence="2 5" key="2">
    <citation type="submission" date="2020-10" db="EMBL/GenBank/DDBJ databases">
        <title>Genome sequences of Pseudomonas isolates.</title>
        <authorList>
            <person name="Wessels L."/>
            <person name="Reich F."/>
            <person name="Hammerl J."/>
        </authorList>
    </citation>
    <scope>NUCLEOTIDE SEQUENCE [LARGE SCALE GENOMIC DNA]</scope>
    <source>
        <strain evidence="2 5">20-MO00624-0</strain>
    </source>
</reference>
<gene>
    <name evidence="2" type="ORF">IRZ65_17470</name>
    <name evidence="3" type="ORF">NCTC11842_02590</name>
</gene>
<dbReference type="Gene3D" id="3.40.50.1820">
    <property type="entry name" value="alpha/beta hydrolase"/>
    <property type="match status" value="1"/>
</dbReference>
<evidence type="ECO:0000259" key="1">
    <source>
        <dbReference type="Pfam" id="PF20408"/>
    </source>
</evidence>
<keyword evidence="5" id="KW-1185">Reference proteome</keyword>
<reference evidence="3 4" key="1">
    <citation type="submission" date="2018-06" db="EMBL/GenBank/DDBJ databases">
        <authorList>
            <consortium name="Pathogen Informatics"/>
            <person name="Doyle S."/>
        </authorList>
    </citation>
    <scope>NUCLEOTIDE SEQUENCE [LARGE SCALE GENOMIC DNA]</scope>
    <source>
        <strain evidence="3 4">NCTC11842</strain>
    </source>
</reference>
<dbReference type="RefSeq" id="WP_010794795.1">
    <property type="nucleotide sequence ID" value="NZ_CP069262.1"/>
</dbReference>
<dbReference type="SUPFAM" id="SSF53474">
    <property type="entry name" value="alpha/beta-Hydrolases"/>
    <property type="match status" value="1"/>
</dbReference>
<keyword evidence="3" id="KW-0378">Hydrolase</keyword>
<accession>A0A2X2CGR2</accession>
<dbReference type="InterPro" id="IPR046879">
    <property type="entry name" value="KANL3/Tex30_Abhydrolase"/>
</dbReference>
<dbReference type="Proteomes" id="UP000250443">
    <property type="component" value="Unassembled WGS sequence"/>
</dbReference>
<dbReference type="InterPro" id="IPR029058">
    <property type="entry name" value="AB_hydrolase_fold"/>
</dbReference>
<dbReference type="Proteomes" id="UP000626180">
    <property type="component" value="Unassembled WGS sequence"/>
</dbReference>
<evidence type="ECO:0000313" key="3">
    <source>
        <dbReference type="EMBL" id="SPZ07892.1"/>
    </source>
</evidence>
<dbReference type="AlphaFoldDB" id="A0A2X2CGR2"/>
<dbReference type="EMBL" id="JADMCD010000009">
    <property type="protein sequence ID" value="MBF8642468.1"/>
    <property type="molecule type" value="Genomic_DNA"/>
</dbReference>
<dbReference type="PANTHER" id="PTHR13136">
    <property type="entry name" value="TESTIS DEVELOPMENT PROTEIN PRTD"/>
    <property type="match status" value="1"/>
</dbReference>
<name>A0A2X2CGR2_PSELU</name>
<protein>
    <submittedName>
        <fullName evidence="2">Alpha/beta fold hydrolase</fullName>
    </submittedName>
    <submittedName>
        <fullName evidence="3">Alpha/beta hydrolase</fullName>
    </submittedName>
</protein>
<evidence type="ECO:0000313" key="2">
    <source>
        <dbReference type="EMBL" id="MBF8642468.1"/>
    </source>
</evidence>
<proteinExistence type="predicted"/>
<dbReference type="EMBL" id="UAUF01000012">
    <property type="protein sequence ID" value="SPZ07892.1"/>
    <property type="molecule type" value="Genomic_DNA"/>
</dbReference>
<dbReference type="InterPro" id="IPR026555">
    <property type="entry name" value="NSL3/Tex30"/>
</dbReference>
<dbReference type="Pfam" id="PF20408">
    <property type="entry name" value="Abhydrolase_11"/>
    <property type="match status" value="1"/>
</dbReference>
<organism evidence="3 4">
    <name type="scientific">Pseudomonas luteola</name>
    <dbReference type="NCBI Taxonomy" id="47886"/>
    <lineage>
        <taxon>Bacteria</taxon>
        <taxon>Pseudomonadati</taxon>
        <taxon>Pseudomonadota</taxon>
        <taxon>Gammaproteobacteria</taxon>
        <taxon>Pseudomonadales</taxon>
        <taxon>Pseudomonadaceae</taxon>
        <taxon>Pseudomonas</taxon>
    </lineage>
</organism>
<evidence type="ECO:0000313" key="5">
    <source>
        <dbReference type="Proteomes" id="UP000626180"/>
    </source>
</evidence>
<feature type="domain" description="KANL3/Tex30 alpha/beta hydrolase-like" evidence="1">
    <location>
        <begin position="23"/>
        <end position="213"/>
    </location>
</feature>
<evidence type="ECO:0000313" key="4">
    <source>
        <dbReference type="Proteomes" id="UP000250443"/>
    </source>
</evidence>
<sequence length="218" mass="24272">MQDNHVNQKEVSLLWSRCDQKIATLVLAHGAGAPMDSPFMDQMTEALVAQRIEVVRFEFPYMAERRISGKKRPPSPKAQLLATWKQVIDLVRQTTPGPLAIGGKSMGGRMASLVVDEARVSALVCLGYPFYAAGRPEKPRVDHLVDLQTPTLIIQGERDALGDRETVEHYTLSDQVRIEWVPTANHDLKPLKRSGLSHSQSIEKSALSIVRFLTAHRA</sequence>
<dbReference type="PANTHER" id="PTHR13136:SF11">
    <property type="entry name" value="TESTIS-EXPRESSED PROTEIN 30"/>
    <property type="match status" value="1"/>
</dbReference>